<feature type="compositionally biased region" description="Basic and acidic residues" evidence="1">
    <location>
        <begin position="438"/>
        <end position="451"/>
    </location>
</feature>
<dbReference type="EMBL" id="JALIEB010000002">
    <property type="protein sequence ID" value="MCV3270399.1"/>
    <property type="molecule type" value="Genomic_DNA"/>
</dbReference>
<feature type="compositionally biased region" description="Acidic residues" evidence="1">
    <location>
        <begin position="415"/>
        <end position="424"/>
    </location>
</feature>
<feature type="region of interest" description="Disordered" evidence="1">
    <location>
        <begin position="770"/>
        <end position="790"/>
    </location>
</feature>
<gene>
    <name evidence="2" type="ORF">MUB52_03090</name>
</gene>
<dbReference type="RefSeq" id="WP_263842732.1">
    <property type="nucleotide sequence ID" value="NZ_JALIEB010000002.1"/>
</dbReference>
<name>A0ABT3BAG6_9RHOB</name>
<feature type="region of interest" description="Disordered" evidence="1">
    <location>
        <begin position="650"/>
        <end position="707"/>
    </location>
</feature>
<evidence type="ECO:0000256" key="1">
    <source>
        <dbReference type="SAM" id="MobiDB-lite"/>
    </source>
</evidence>
<feature type="compositionally biased region" description="Polar residues" evidence="1">
    <location>
        <begin position="276"/>
        <end position="291"/>
    </location>
</feature>
<organism evidence="2 3">
    <name type="scientific">Roseobacter sinensis</name>
    <dbReference type="NCBI Taxonomy" id="2931391"/>
    <lineage>
        <taxon>Bacteria</taxon>
        <taxon>Pseudomonadati</taxon>
        <taxon>Pseudomonadota</taxon>
        <taxon>Alphaproteobacteria</taxon>
        <taxon>Rhodobacterales</taxon>
        <taxon>Roseobacteraceae</taxon>
        <taxon>Roseobacter</taxon>
    </lineage>
</organism>
<feature type="compositionally biased region" description="Acidic residues" evidence="1">
    <location>
        <begin position="457"/>
        <end position="468"/>
    </location>
</feature>
<feature type="compositionally biased region" description="Basic and acidic residues" evidence="1">
    <location>
        <begin position="296"/>
        <end position="306"/>
    </location>
</feature>
<proteinExistence type="predicted"/>
<feature type="region of interest" description="Disordered" evidence="1">
    <location>
        <begin position="84"/>
        <end position="568"/>
    </location>
</feature>
<feature type="region of interest" description="Disordered" evidence="1">
    <location>
        <begin position="612"/>
        <end position="634"/>
    </location>
</feature>
<evidence type="ECO:0000313" key="3">
    <source>
        <dbReference type="Proteomes" id="UP001208690"/>
    </source>
</evidence>
<reference evidence="2 3" key="1">
    <citation type="submission" date="2022-04" db="EMBL/GenBank/DDBJ databases">
        <title>Roseobacter sp. WL0113 is a bacterium isolated from neritic sediment.</title>
        <authorList>
            <person name="Wang L."/>
            <person name="He W."/>
            <person name="Zhang D.-F."/>
        </authorList>
    </citation>
    <scope>NUCLEOTIDE SEQUENCE [LARGE SCALE GENOMIC DNA]</scope>
    <source>
        <strain evidence="2 3">WL0113</strain>
    </source>
</reference>
<feature type="compositionally biased region" description="Acidic residues" evidence="1">
    <location>
        <begin position="225"/>
        <end position="234"/>
    </location>
</feature>
<comment type="caution">
    <text evidence="2">The sequence shown here is derived from an EMBL/GenBank/DDBJ whole genome shotgun (WGS) entry which is preliminary data.</text>
</comment>
<feature type="compositionally biased region" description="Polar residues" evidence="1">
    <location>
        <begin position="387"/>
        <end position="396"/>
    </location>
</feature>
<feature type="compositionally biased region" description="Polar residues" evidence="1">
    <location>
        <begin position="235"/>
        <end position="250"/>
    </location>
</feature>
<dbReference type="Proteomes" id="UP001208690">
    <property type="component" value="Unassembled WGS sequence"/>
</dbReference>
<evidence type="ECO:0000313" key="2">
    <source>
        <dbReference type="EMBL" id="MCV3270399.1"/>
    </source>
</evidence>
<accession>A0ABT3BAG6</accession>
<evidence type="ECO:0008006" key="4">
    <source>
        <dbReference type="Google" id="ProtNLM"/>
    </source>
</evidence>
<sequence>MTNNNNTILTVSYGTFSCTLEGFDDSFGTMKDIAEYFRDLAADDRFFGAEPPQPDAEMLTRIAERDVSRKVEARADGGKILLKARDADAPDNADATPPSPPAIVAQHQDGQTAAIDAAPVEKEASEAAMDQDDVVEPVSTAAEPGAVDAPLADDQRGATDLPAAVEDAGETGSDPNVPATKSDERPEVVTGDETDTTAPAIAHASTLAENSIAEPEVSSAGDPGAEVEDADGNETIETAAQTPENDTSAQVAGPDRSPPAISASLAAKLQRIRDVVSQQDTDPSPGDTISSADEAAEPREGRKEVEPQSDNAENRPFVLGPAFEAETPSADPQNDVALVDETGGPNEEQANIEPDADHAEGQALAVALDEVDPSRDDDVSSAEMASEPTNENTEVEPQSARDYAFAYGSASKAEDIDDGAEEDTPIAQEETSCGDQETDVKAEPEQPEDHTFAAATDETDANPDDEISSTEVVTNPADEQTELEPEPQSARDYAFAYGSALKTDDNAPVAQDETDLGDEEITVETEPEHAEDQTSVSEPVADVGDKDTAPDAENQGADDAQQRDEDEELAALLTRIDAAANVHDGHMPDFTDEMATYDALYEVESQRLETIAEHEQHAESEAAEAQDERPAAKGRVLKVDRADLEAALDSGELEEFATETATTLSAAEEEELQRELDAVAAEATGAEDPASAEGHGLPSIDGDAADDLSRLMAAADQHMEEPEGATRRSAFAHLRAAVAARFADKTMQKDATHADGTNPYRRDLAQAVKPRRPLASRARTERPADARPAPLKLVAEQRIDTTAQPGGDPVTPRRVAATLENDHELTQDTGFAAFAEQMGASALPEVLEAAAAYLSFVEEYEQFSRPQLMSRVRQVDCGDFSREDGLRAFGQLLRAGKIEKIEGGRFTASDTIGFKPDNRAAS</sequence>
<protein>
    <recommendedName>
        <fullName evidence="4">Lipoprotein</fullName>
    </recommendedName>
</protein>
<keyword evidence="3" id="KW-1185">Reference proteome</keyword>
<feature type="compositionally biased region" description="Acidic residues" evidence="1">
    <location>
        <begin position="512"/>
        <end position="525"/>
    </location>
</feature>